<organism evidence="1 2">
    <name type="scientific">Cyclonatronum proteinivorum</name>
    <dbReference type="NCBI Taxonomy" id="1457365"/>
    <lineage>
        <taxon>Bacteria</taxon>
        <taxon>Pseudomonadati</taxon>
        <taxon>Balneolota</taxon>
        <taxon>Balneolia</taxon>
        <taxon>Balneolales</taxon>
        <taxon>Cyclonatronaceae</taxon>
        <taxon>Cyclonatronum</taxon>
    </lineage>
</organism>
<proteinExistence type="predicted"/>
<dbReference type="AlphaFoldDB" id="A0A345UPL6"/>
<name>A0A345UPL6_9BACT</name>
<protein>
    <recommendedName>
        <fullName evidence="3">DUF4276 family protein</fullName>
    </recommendedName>
</protein>
<dbReference type="Proteomes" id="UP000254808">
    <property type="component" value="Chromosome"/>
</dbReference>
<keyword evidence="2" id="KW-1185">Reference proteome</keyword>
<dbReference type="EMBL" id="CP027806">
    <property type="protein sequence ID" value="AXJ02418.1"/>
    <property type="molecule type" value="Genomic_DNA"/>
</dbReference>
<dbReference type="KEGG" id="cprv:CYPRO_3184"/>
<dbReference type="RefSeq" id="WP_114985505.1">
    <property type="nucleotide sequence ID" value="NZ_CP027806.1"/>
</dbReference>
<dbReference type="OrthoDB" id="9801478at2"/>
<evidence type="ECO:0000313" key="2">
    <source>
        <dbReference type="Proteomes" id="UP000254808"/>
    </source>
</evidence>
<reference evidence="1 2" key="1">
    <citation type="submission" date="2018-03" db="EMBL/GenBank/DDBJ databases">
        <title>Phenotypic and genomic properties of Cyclonatronum proteinivorum gen. nov., sp. nov., a haloalkaliphilic bacteroidete from soda lakes possessing Na+-translocating rhodopsin.</title>
        <authorList>
            <person name="Toshchakov S.V."/>
            <person name="Korzhenkov A."/>
            <person name="Samarov N.I."/>
            <person name="Kublanov I.V."/>
            <person name="Muntyan M.S."/>
            <person name="Sorokin D.Y."/>
        </authorList>
    </citation>
    <scope>NUCLEOTIDE SEQUENCE [LARGE SCALE GENOMIC DNA]</scope>
    <source>
        <strain evidence="1 2">Omega</strain>
    </source>
</reference>
<gene>
    <name evidence="1" type="ORF">CYPRO_3184</name>
</gene>
<evidence type="ECO:0008006" key="3">
    <source>
        <dbReference type="Google" id="ProtNLM"/>
    </source>
</evidence>
<dbReference type="Pfam" id="PF14103">
    <property type="entry name" value="DUF4276"/>
    <property type="match status" value="1"/>
</dbReference>
<dbReference type="InterPro" id="IPR025455">
    <property type="entry name" value="DUF4276"/>
</dbReference>
<accession>A0A345UPL6</accession>
<sequence>MKRVIIFCEGQTEETFVRTVLAPHFQGLSIWIYPVLLKTSSSGRGGVVTYGKIKRQLIRKCKEDPSAWITTMIDFYGLPQDFPIFERFQQLADTINAAEAAFEQDIAAPNLIANIIVHEFEGLLFSSPDAFAVFTDAPEIPAQIQKIRQQFDTPEEIDGGHATAPSKRILQLWRGYDKVLFGSLIALEAGLETIRAACPHFNRWITKLENL</sequence>
<evidence type="ECO:0000313" key="1">
    <source>
        <dbReference type="EMBL" id="AXJ02418.1"/>
    </source>
</evidence>